<feature type="transmembrane region" description="Helical" evidence="1">
    <location>
        <begin position="12"/>
        <end position="33"/>
    </location>
</feature>
<sequence>MLEFLGLPQNIAFTAALVLMLLIGLVQLIGLGVDLDADADLDVTMGGDLLSWLGVGRVPLLMLLVLFLGIFGSIGLLGEQAALEWTGALLSGWIAVPAAGLCALPLTGLAARGLARVLPQDHTTAISLEELVGRFARVVIGRAVPGAPARARVEDRHGQPHYVMVEPDNPGQIFEEGEQVLLVRRENEVFRAVSRGDHKLPQLGA</sequence>
<keyword evidence="5" id="KW-1185">Reference proteome</keyword>
<evidence type="ECO:0000313" key="4">
    <source>
        <dbReference type="EMBL" id="RXZ34210.1"/>
    </source>
</evidence>
<dbReference type="Pfam" id="PF07290">
    <property type="entry name" value="YqiJ_OB"/>
    <property type="match status" value="1"/>
</dbReference>
<dbReference type="InterPro" id="IPR010840">
    <property type="entry name" value="YqiJ_OB"/>
</dbReference>
<evidence type="ECO:0000256" key="1">
    <source>
        <dbReference type="SAM" id="Phobius"/>
    </source>
</evidence>
<feature type="transmembrane region" description="Helical" evidence="1">
    <location>
        <begin position="89"/>
        <end position="111"/>
    </location>
</feature>
<proteinExistence type="predicted"/>
<reference evidence="4 5" key="1">
    <citation type="submission" date="2019-01" db="EMBL/GenBank/DDBJ databases">
        <title>Sphingomonas mucosissima sp. nov. and Sphingomonas desiccabilis sp. nov., from biological soil crusts in the Colorado Plateau, USA.</title>
        <authorList>
            <person name="Zhu D."/>
        </authorList>
    </citation>
    <scope>NUCLEOTIDE SEQUENCE [LARGE SCALE GENOMIC DNA]</scope>
    <source>
        <strain evidence="4 5">CP1D</strain>
    </source>
</reference>
<dbReference type="OrthoDB" id="7207054at2"/>
<comment type="caution">
    <text evidence="4">The sequence shown here is derived from an EMBL/GenBank/DDBJ whole genome shotgun (WGS) entry which is preliminary data.</text>
</comment>
<dbReference type="Proteomes" id="UP000292347">
    <property type="component" value="Unassembled WGS sequence"/>
</dbReference>
<evidence type="ECO:0000313" key="5">
    <source>
        <dbReference type="Proteomes" id="UP000292347"/>
    </source>
</evidence>
<evidence type="ECO:0000259" key="3">
    <source>
        <dbReference type="Pfam" id="PF21001"/>
    </source>
</evidence>
<feature type="domain" description="Inner membrane protein YqiJ OB-fold" evidence="2">
    <location>
        <begin position="130"/>
        <end position="193"/>
    </location>
</feature>
<dbReference type="Pfam" id="PF21001">
    <property type="entry name" value="YqiJ_N"/>
    <property type="match status" value="1"/>
</dbReference>
<keyword evidence="1" id="KW-0812">Transmembrane</keyword>
<name>A0A4Q2IY18_9SPHN</name>
<organism evidence="4 5">
    <name type="scientific">Sphingomonas desiccabilis</name>
    <dbReference type="NCBI Taxonomy" id="429134"/>
    <lineage>
        <taxon>Bacteria</taxon>
        <taxon>Pseudomonadati</taxon>
        <taxon>Pseudomonadota</taxon>
        <taxon>Alphaproteobacteria</taxon>
        <taxon>Sphingomonadales</taxon>
        <taxon>Sphingomonadaceae</taxon>
        <taxon>Sphingomonas</taxon>
    </lineage>
</organism>
<evidence type="ECO:0000259" key="2">
    <source>
        <dbReference type="Pfam" id="PF07290"/>
    </source>
</evidence>
<feature type="transmembrane region" description="Helical" evidence="1">
    <location>
        <begin position="53"/>
        <end position="77"/>
    </location>
</feature>
<dbReference type="RefSeq" id="WP_129340010.1">
    <property type="nucleotide sequence ID" value="NZ_JACIDD010000001.1"/>
</dbReference>
<dbReference type="InterPro" id="IPR048376">
    <property type="entry name" value="YqiJ_N"/>
</dbReference>
<keyword evidence="1" id="KW-0472">Membrane</keyword>
<protein>
    <submittedName>
        <fullName evidence="4">DUF1449 family protein</fullName>
    </submittedName>
</protein>
<gene>
    <name evidence="4" type="ORF">EO081_00375</name>
</gene>
<keyword evidence="1" id="KW-1133">Transmembrane helix</keyword>
<dbReference type="EMBL" id="SDPT01000001">
    <property type="protein sequence ID" value="RXZ34210.1"/>
    <property type="molecule type" value="Genomic_DNA"/>
</dbReference>
<accession>A0A4Q2IY18</accession>
<feature type="domain" description="Inner membrane protein YqiJ N-terminal" evidence="3">
    <location>
        <begin position="10"/>
        <end position="107"/>
    </location>
</feature>
<dbReference type="AlphaFoldDB" id="A0A4Q2IY18"/>